<protein>
    <submittedName>
        <fullName evidence="3">Uncharacterized protein</fullName>
    </submittedName>
</protein>
<comment type="caution">
    <text evidence="3">The sequence shown here is derived from an EMBL/GenBank/DDBJ whole genome shotgun (WGS) entry which is preliminary data.</text>
</comment>
<evidence type="ECO:0000256" key="2">
    <source>
        <dbReference type="SAM" id="MobiDB-lite"/>
    </source>
</evidence>
<gene>
    <name evidence="3" type="ORF">P43SY_010097</name>
</gene>
<dbReference type="AlphaFoldDB" id="A0AAD5M7T8"/>
<accession>A0AAD5M7T8</accession>
<name>A0AAD5M7T8_PYTIN</name>
<evidence type="ECO:0000313" key="4">
    <source>
        <dbReference type="Proteomes" id="UP001209570"/>
    </source>
</evidence>
<organism evidence="3 4">
    <name type="scientific">Pythium insidiosum</name>
    <name type="common">Pythiosis disease agent</name>
    <dbReference type="NCBI Taxonomy" id="114742"/>
    <lineage>
        <taxon>Eukaryota</taxon>
        <taxon>Sar</taxon>
        <taxon>Stramenopiles</taxon>
        <taxon>Oomycota</taxon>
        <taxon>Peronosporomycetes</taxon>
        <taxon>Pythiales</taxon>
        <taxon>Pythiaceae</taxon>
        <taxon>Pythium</taxon>
    </lineage>
</organism>
<sequence length="717" mass="82654">MLKSQVLPALIESSLKVNVRDVITEGRPTEPENAAEFGASIACVLTMFFEKNDLLPDRPSAPTASPPPAAVNDLVDQPAAAAALSDGSYNDGDTPAPTPRRKRRSKRQIVEDEEERSERRRKHREAMVLFRLRKKRQFEDMKSEEQELQDELQAVLDAYHARQRRRQTTAEAVFRIATRREELMDQFARVLDLKESLLRENRAMEKEVLEQIKFQRLVTDELEREAALRAALLDDDAEDAEAAHDAVPARVRPPVQSVPAMRPSDRVLSASSIAPVATAALQVPDASALATSLFASSSSLSSSSSSSSSSTASSSMDDSADPVAVMREMRELLAVLEGPDDQKEALERAEKRRKHREAMVEFRRRKKTSFQQMKQQEQRLQDALQIKLREYRARYERSTGDELRDAERTTPWRRLLDRFASALTLKESLLRENRAMESAITELRKYQRFVQDEAVRTTPDDARFAEMQGSWVQYLDDEAPFFFIPVTPAENATLWRDSFARAMKLRADFESQRFPFTTTQMLGWRAERSLQEVDATLRVMRFRFIKRVPRRYATCDELQSLTWRVVYEPEANYRLYSARIHVKVLQDIDENTFISLRSAPQKDGSLNVRYFLFNSRLEYRDSQERRAVTLFHTLIDNASMRHAVDVASNPDKPIHWLRDGLLCTTFTDIPEDDSVEVEYAGYMYCHNEEQARFFMIETCSLLMRWEQMVTPPRLIKV</sequence>
<dbReference type="Proteomes" id="UP001209570">
    <property type="component" value="Unassembled WGS sequence"/>
</dbReference>
<feature type="region of interest" description="Disordered" evidence="2">
    <location>
        <begin position="239"/>
        <end position="260"/>
    </location>
</feature>
<evidence type="ECO:0000256" key="1">
    <source>
        <dbReference type="SAM" id="Coils"/>
    </source>
</evidence>
<feature type="region of interest" description="Disordered" evidence="2">
    <location>
        <begin position="82"/>
        <end position="121"/>
    </location>
</feature>
<feature type="compositionally biased region" description="Basic and acidic residues" evidence="2">
    <location>
        <begin position="340"/>
        <end position="350"/>
    </location>
</feature>
<dbReference type="EMBL" id="JAKCXM010000037">
    <property type="protein sequence ID" value="KAJ0406041.1"/>
    <property type="molecule type" value="Genomic_DNA"/>
</dbReference>
<keyword evidence="1" id="KW-0175">Coiled coil</keyword>
<feature type="compositionally biased region" description="Low complexity" evidence="2">
    <location>
        <begin position="298"/>
        <end position="315"/>
    </location>
</feature>
<feature type="region of interest" description="Disordered" evidence="2">
    <location>
        <begin position="336"/>
        <end position="358"/>
    </location>
</feature>
<evidence type="ECO:0000313" key="3">
    <source>
        <dbReference type="EMBL" id="KAJ0406041.1"/>
    </source>
</evidence>
<feature type="region of interest" description="Disordered" evidence="2">
    <location>
        <begin position="298"/>
        <end position="320"/>
    </location>
</feature>
<proteinExistence type="predicted"/>
<reference evidence="3" key="1">
    <citation type="submission" date="2021-12" db="EMBL/GenBank/DDBJ databases">
        <title>Prjna785345.</title>
        <authorList>
            <person name="Rujirawat T."/>
            <person name="Krajaejun T."/>
        </authorList>
    </citation>
    <scope>NUCLEOTIDE SEQUENCE</scope>
    <source>
        <strain evidence="3">Pi057C3</strain>
    </source>
</reference>
<keyword evidence="4" id="KW-1185">Reference proteome</keyword>
<feature type="coiled-coil region" evidence="1">
    <location>
        <begin position="131"/>
        <end position="158"/>
    </location>
</feature>